<evidence type="ECO:0000313" key="2">
    <source>
        <dbReference type="Proteomes" id="UP000790709"/>
    </source>
</evidence>
<dbReference type="EMBL" id="MU267108">
    <property type="protein sequence ID" value="KAH7917348.1"/>
    <property type="molecule type" value="Genomic_DNA"/>
</dbReference>
<sequence>PIEPDCIWAFGESGFQGADEGKERVIGPSGQHTVYEQQSGNKELTTVIVSICADGETALPAVIFKGKGYRTDCLGYSAKGWTDREMGVLWIKHFNEHTQAKANGRARLLLVDGHASHYTRGFFEYARAHNIHVLCYPSHSTHIYQGLNVVIFSRLKACWANEKAQWQWDHGEELSKQNFLAIYGRAHNRALTPELVKAAFWKTGMHPFNPDVVTDEVMAPSQETSCLAHLPVVQTSPVHVVSQLIRRITEPAPSSDPDAM</sequence>
<organism evidence="1 2">
    <name type="scientific">Leucogyrophana mollusca</name>
    <dbReference type="NCBI Taxonomy" id="85980"/>
    <lineage>
        <taxon>Eukaryota</taxon>
        <taxon>Fungi</taxon>
        <taxon>Dikarya</taxon>
        <taxon>Basidiomycota</taxon>
        <taxon>Agaricomycotina</taxon>
        <taxon>Agaricomycetes</taxon>
        <taxon>Agaricomycetidae</taxon>
        <taxon>Boletales</taxon>
        <taxon>Boletales incertae sedis</taxon>
        <taxon>Leucogyrophana</taxon>
    </lineage>
</organism>
<dbReference type="Proteomes" id="UP000790709">
    <property type="component" value="Unassembled WGS sequence"/>
</dbReference>
<comment type="caution">
    <text evidence="1">The sequence shown here is derived from an EMBL/GenBank/DDBJ whole genome shotgun (WGS) entry which is preliminary data.</text>
</comment>
<feature type="non-terminal residue" evidence="1">
    <location>
        <position position="1"/>
    </location>
</feature>
<name>A0ACB8AWB8_9AGAM</name>
<reference evidence="1" key="1">
    <citation type="journal article" date="2021" name="New Phytol.">
        <title>Evolutionary innovations through gain and loss of genes in the ectomycorrhizal Boletales.</title>
        <authorList>
            <person name="Wu G."/>
            <person name="Miyauchi S."/>
            <person name="Morin E."/>
            <person name="Kuo A."/>
            <person name="Drula E."/>
            <person name="Varga T."/>
            <person name="Kohler A."/>
            <person name="Feng B."/>
            <person name="Cao Y."/>
            <person name="Lipzen A."/>
            <person name="Daum C."/>
            <person name="Hundley H."/>
            <person name="Pangilinan J."/>
            <person name="Johnson J."/>
            <person name="Barry K."/>
            <person name="LaButti K."/>
            <person name="Ng V."/>
            <person name="Ahrendt S."/>
            <person name="Min B."/>
            <person name="Choi I.G."/>
            <person name="Park H."/>
            <person name="Plett J.M."/>
            <person name="Magnuson J."/>
            <person name="Spatafora J.W."/>
            <person name="Nagy L.G."/>
            <person name="Henrissat B."/>
            <person name="Grigoriev I.V."/>
            <person name="Yang Z.L."/>
            <person name="Xu J."/>
            <person name="Martin F.M."/>
        </authorList>
    </citation>
    <scope>NUCLEOTIDE SEQUENCE</scope>
    <source>
        <strain evidence="1">KUC20120723A-06</strain>
    </source>
</reference>
<gene>
    <name evidence="1" type="ORF">BV22DRAFT_1026521</name>
</gene>
<protein>
    <submittedName>
        <fullName evidence="1">DDE-domain-containing protein</fullName>
    </submittedName>
</protein>
<keyword evidence="2" id="KW-1185">Reference proteome</keyword>
<evidence type="ECO:0000313" key="1">
    <source>
        <dbReference type="EMBL" id="KAH7917348.1"/>
    </source>
</evidence>
<accession>A0ACB8AWB8</accession>
<proteinExistence type="predicted"/>